<dbReference type="RefSeq" id="WP_109907597.1">
    <property type="nucleotide sequence ID" value="NZ_QGLE01000013.1"/>
</dbReference>
<dbReference type="CDD" id="cd01335">
    <property type="entry name" value="Radical_SAM"/>
    <property type="match status" value="1"/>
</dbReference>
<dbReference type="SFLD" id="SFLDG01084">
    <property type="entry name" value="Uncharacterised_Radical_SAM_Su"/>
    <property type="match status" value="1"/>
</dbReference>
<evidence type="ECO:0000256" key="2">
    <source>
        <dbReference type="ARBA" id="ARBA00023004"/>
    </source>
</evidence>
<dbReference type="GO" id="GO:0003824">
    <property type="term" value="F:catalytic activity"/>
    <property type="evidence" value="ECO:0007669"/>
    <property type="project" value="InterPro"/>
</dbReference>
<dbReference type="InterPro" id="IPR040086">
    <property type="entry name" value="MJ0683-like"/>
</dbReference>
<evidence type="ECO:0000313" key="7">
    <source>
        <dbReference type="Proteomes" id="UP000245461"/>
    </source>
</evidence>
<reference evidence="6 7" key="1">
    <citation type="submission" date="2018-05" db="EMBL/GenBank/DDBJ databases">
        <title>Zavarzinia sp. HR-AS.</title>
        <authorList>
            <person name="Lee Y."/>
            <person name="Jeon C.O."/>
        </authorList>
    </citation>
    <scope>NUCLEOTIDE SEQUENCE [LARGE SCALE GENOMIC DNA]</scope>
    <source>
        <strain evidence="6 7">HR-AS</strain>
    </source>
</reference>
<keyword evidence="7" id="KW-1185">Reference proteome</keyword>
<keyword evidence="2" id="KW-0408">Iron</keyword>
<protein>
    <submittedName>
        <fullName evidence="6">Radical SAM protein</fullName>
    </submittedName>
</protein>
<evidence type="ECO:0000256" key="3">
    <source>
        <dbReference type="ARBA" id="ARBA00023014"/>
    </source>
</evidence>
<proteinExistence type="predicted"/>
<dbReference type="NCBIfam" id="NF033668">
    <property type="entry name" value="rSAM_PA0069"/>
    <property type="match status" value="1"/>
</dbReference>
<dbReference type="Pfam" id="PF04055">
    <property type="entry name" value="Radical_SAM"/>
    <property type="match status" value="1"/>
</dbReference>
<dbReference type="OrthoDB" id="9785699at2"/>
<feature type="region of interest" description="Disordered" evidence="4">
    <location>
        <begin position="1"/>
        <end position="39"/>
    </location>
</feature>
<dbReference type="Proteomes" id="UP000245461">
    <property type="component" value="Unassembled WGS sequence"/>
</dbReference>
<dbReference type="PANTHER" id="PTHR43432:SF3">
    <property type="entry name" value="SLR0285 PROTEIN"/>
    <property type="match status" value="1"/>
</dbReference>
<keyword evidence="1" id="KW-0479">Metal-binding</keyword>
<sequence>MADPIPLPPKRAAKPRPVFVRGEEREASAGPGDGGVLAGAAARAGRGTMSNASGRFEREARVALDDGWGNLDEPAPRIVTTVQTDKARSVITRNDSPDISFDRSINPYRGCEHGCTYCYARPTHAYLGLSPGLDFESRLFVKPEAARLLEAELGVKSYVCQPIALGTNTDPYQPLERKMQVTRRILEVLERWNHPVTVVTKSALVVRDIDILARMAGRNQAKVAISVTTLDRRLARRMEPRAATPERRLEAIRALAAAGIPTGIMTAPIIPGLTDHETEAILEAGRAAGASIAGYVLLRLPMEIRALFEEWLAAAMPERAGRVLALVRDIRGGKLNSAEFGLRQRGQGPYAELIARRFRLACSRLGLETARRPLDTTRFRRPLDSDNQMALFGD</sequence>
<dbReference type="PROSITE" id="PS51918">
    <property type="entry name" value="RADICAL_SAM"/>
    <property type="match status" value="1"/>
</dbReference>
<evidence type="ECO:0000256" key="4">
    <source>
        <dbReference type="SAM" id="MobiDB-lite"/>
    </source>
</evidence>
<dbReference type="PANTHER" id="PTHR43432">
    <property type="entry name" value="SLR0285 PROTEIN"/>
    <property type="match status" value="1"/>
</dbReference>
<dbReference type="SFLD" id="SFLDS00029">
    <property type="entry name" value="Radical_SAM"/>
    <property type="match status" value="1"/>
</dbReference>
<gene>
    <name evidence="6" type="ORF">DKG74_18140</name>
</gene>
<keyword evidence="3" id="KW-0411">Iron-sulfur</keyword>
<evidence type="ECO:0000259" key="5">
    <source>
        <dbReference type="PROSITE" id="PS51918"/>
    </source>
</evidence>
<evidence type="ECO:0000313" key="6">
    <source>
        <dbReference type="EMBL" id="PWR18551.1"/>
    </source>
</evidence>
<dbReference type="InterPro" id="IPR058240">
    <property type="entry name" value="rSAM_sf"/>
</dbReference>
<accession>A0A317DVH7</accession>
<dbReference type="Gene3D" id="3.80.30.30">
    <property type="match status" value="1"/>
</dbReference>
<evidence type="ECO:0000256" key="1">
    <source>
        <dbReference type="ARBA" id="ARBA00022723"/>
    </source>
</evidence>
<comment type="caution">
    <text evidence="6">The sequence shown here is derived from an EMBL/GenBank/DDBJ whole genome shotgun (WGS) entry which is preliminary data.</text>
</comment>
<dbReference type="InterPro" id="IPR007197">
    <property type="entry name" value="rSAM"/>
</dbReference>
<dbReference type="EMBL" id="QGLE01000013">
    <property type="protein sequence ID" value="PWR18551.1"/>
    <property type="molecule type" value="Genomic_DNA"/>
</dbReference>
<name>A0A317DVH7_9PROT</name>
<dbReference type="InterPro" id="IPR006638">
    <property type="entry name" value="Elp3/MiaA/NifB-like_rSAM"/>
</dbReference>
<dbReference type="SMART" id="SM00729">
    <property type="entry name" value="Elp3"/>
    <property type="match status" value="1"/>
</dbReference>
<organism evidence="6 7">
    <name type="scientific">Zavarzinia aquatilis</name>
    <dbReference type="NCBI Taxonomy" id="2211142"/>
    <lineage>
        <taxon>Bacteria</taxon>
        <taxon>Pseudomonadati</taxon>
        <taxon>Pseudomonadota</taxon>
        <taxon>Alphaproteobacteria</taxon>
        <taxon>Rhodospirillales</taxon>
        <taxon>Zavarziniaceae</taxon>
        <taxon>Zavarzinia</taxon>
    </lineage>
</organism>
<dbReference type="GO" id="GO:0046872">
    <property type="term" value="F:metal ion binding"/>
    <property type="evidence" value="ECO:0007669"/>
    <property type="project" value="UniProtKB-KW"/>
</dbReference>
<dbReference type="SUPFAM" id="SSF102114">
    <property type="entry name" value="Radical SAM enzymes"/>
    <property type="match status" value="1"/>
</dbReference>
<feature type="domain" description="Radical SAM core" evidence="5">
    <location>
        <begin position="94"/>
        <end position="334"/>
    </location>
</feature>
<dbReference type="AlphaFoldDB" id="A0A317DVH7"/>
<dbReference type="GO" id="GO:0051536">
    <property type="term" value="F:iron-sulfur cluster binding"/>
    <property type="evidence" value="ECO:0007669"/>
    <property type="project" value="UniProtKB-KW"/>
</dbReference>